<proteinExistence type="predicted"/>
<dbReference type="InterPro" id="IPR050179">
    <property type="entry name" value="Trans_hexapeptide_repeat"/>
</dbReference>
<dbReference type="InterPro" id="IPR001451">
    <property type="entry name" value="Hexapep"/>
</dbReference>
<evidence type="ECO:0000256" key="1">
    <source>
        <dbReference type="ARBA" id="ARBA00022679"/>
    </source>
</evidence>
<sequence>MWGATGQSKVIYDILQAENVRVVHLFDNNNQTKSFSVEIPLAFGVQGLEIYIKHLALKSIFPKEVDCIAAIGGTHGRARQDITETMKSFGFQPRSVQHKSAIVSSFSKTGNSTQILAGSIISFGAQIGDYSIINSGANIDHDCIIGDRCHVAPQAALAGEVLLENDVFVGTNATILPRIKIGQNSVVGAGSVVTKDVPSNSVVVGNPAKILRKIES</sequence>
<dbReference type="CDD" id="cd03360">
    <property type="entry name" value="LbH_AT_putative"/>
    <property type="match status" value="1"/>
</dbReference>
<evidence type="ECO:0000313" key="7">
    <source>
        <dbReference type="Proteomes" id="UP000267249"/>
    </source>
</evidence>
<feature type="site" description="Increases basicity of active site His" evidence="3">
    <location>
        <position position="142"/>
    </location>
</feature>
<dbReference type="Gene3D" id="2.160.10.10">
    <property type="entry name" value="Hexapeptide repeat proteins"/>
    <property type="match status" value="1"/>
</dbReference>
<name>A0AAN1QLR2_SYNEL</name>
<keyword evidence="2" id="KW-0677">Repeat</keyword>
<dbReference type="SUPFAM" id="SSF51161">
    <property type="entry name" value="Trimeric LpxA-like enzymes"/>
    <property type="match status" value="1"/>
</dbReference>
<dbReference type="NCBIfam" id="TIGR03570">
    <property type="entry name" value="NeuD_NnaD"/>
    <property type="match status" value="1"/>
</dbReference>
<dbReference type="GO" id="GO:0043886">
    <property type="term" value="F:structural constituent of carboxysome shell"/>
    <property type="evidence" value="ECO:0007669"/>
    <property type="project" value="UniProtKB-ARBA"/>
</dbReference>
<dbReference type="Gene3D" id="3.40.50.20">
    <property type="match status" value="1"/>
</dbReference>
<dbReference type="Pfam" id="PF00132">
    <property type="entry name" value="Hexapep"/>
    <property type="match status" value="2"/>
</dbReference>
<dbReference type="Proteomes" id="UP000267249">
    <property type="component" value="Chromosome"/>
</dbReference>
<dbReference type="GO" id="GO:0031470">
    <property type="term" value="C:carboxysome"/>
    <property type="evidence" value="ECO:0007669"/>
    <property type="project" value="UniProtKB-ARBA"/>
</dbReference>
<feature type="active site" description="Proton acceptor" evidence="3">
    <location>
        <position position="141"/>
    </location>
</feature>
<evidence type="ECO:0000256" key="2">
    <source>
        <dbReference type="ARBA" id="ARBA00022737"/>
    </source>
</evidence>
<feature type="domain" description="PglD N-terminal" evidence="5">
    <location>
        <begin position="2"/>
        <end position="78"/>
    </location>
</feature>
<dbReference type="Pfam" id="PF17836">
    <property type="entry name" value="PglD_N"/>
    <property type="match status" value="1"/>
</dbReference>
<evidence type="ECO:0000313" key="6">
    <source>
        <dbReference type="EMBL" id="AZB71588.2"/>
    </source>
</evidence>
<evidence type="ECO:0000256" key="3">
    <source>
        <dbReference type="PIRSR" id="PIRSR620019-1"/>
    </source>
</evidence>
<dbReference type="InterPro" id="IPR020019">
    <property type="entry name" value="AcTrfase_PglD-like"/>
</dbReference>
<gene>
    <name evidence="6" type="ORF">DOP62_01570</name>
</gene>
<dbReference type="GO" id="GO:0016740">
    <property type="term" value="F:transferase activity"/>
    <property type="evidence" value="ECO:0007669"/>
    <property type="project" value="UniProtKB-KW"/>
</dbReference>
<dbReference type="InterPro" id="IPR011004">
    <property type="entry name" value="Trimer_LpxA-like_sf"/>
</dbReference>
<dbReference type="PANTHER" id="PTHR43300">
    <property type="entry name" value="ACETYLTRANSFERASE"/>
    <property type="match status" value="1"/>
</dbReference>
<accession>A0AAN1QLR2</accession>
<dbReference type="InterPro" id="IPR018357">
    <property type="entry name" value="Hexapep_transf_CS"/>
</dbReference>
<keyword evidence="1" id="KW-0808">Transferase</keyword>
<feature type="binding site" evidence="4">
    <location>
        <position position="150"/>
    </location>
    <ligand>
        <name>acetyl-CoA</name>
        <dbReference type="ChEBI" id="CHEBI:57288"/>
    </ligand>
</feature>
<dbReference type="PANTHER" id="PTHR43300:SF7">
    <property type="entry name" value="UDP-N-ACETYLBACILLOSAMINE N-ACETYLTRANSFERASE"/>
    <property type="match status" value="1"/>
</dbReference>
<reference evidence="6 7" key="1">
    <citation type="journal article" date="2018" name="Sci. Rep.">
        <title>Genome Features and Biochemical Characteristics of a Robust, Fast Growing and Naturally Transformable Cyanobacterium Synechococcus elongatus PCC 11801 Isolated from India.</title>
        <authorList>
            <person name="Jaiswal D."/>
            <person name="Sengupta A."/>
            <person name="Sohoni S."/>
            <person name="Sengupta S."/>
            <person name="Phadnavis A.G."/>
            <person name="Pakrasi H.B."/>
            <person name="Wangikar P.P."/>
        </authorList>
    </citation>
    <scope>NUCLEOTIDE SEQUENCE [LARGE SCALE GENOMIC DNA]</scope>
    <source>
        <strain evidence="6 7">PCC 11801</strain>
    </source>
</reference>
<dbReference type="InterPro" id="IPR041561">
    <property type="entry name" value="PglD_N"/>
</dbReference>
<evidence type="ECO:0000259" key="5">
    <source>
        <dbReference type="Pfam" id="PF17836"/>
    </source>
</evidence>
<evidence type="ECO:0000256" key="4">
    <source>
        <dbReference type="PIRSR" id="PIRSR620019-2"/>
    </source>
</evidence>
<dbReference type="PROSITE" id="PS00101">
    <property type="entry name" value="HEXAPEP_TRANSFERASES"/>
    <property type="match status" value="1"/>
</dbReference>
<organism evidence="6 7">
    <name type="scientific">Synechococcus elongatus PCC 11801</name>
    <dbReference type="NCBI Taxonomy" id="2219813"/>
    <lineage>
        <taxon>Bacteria</taxon>
        <taxon>Bacillati</taxon>
        <taxon>Cyanobacteriota</taxon>
        <taxon>Cyanophyceae</taxon>
        <taxon>Synechococcales</taxon>
        <taxon>Synechococcaceae</taxon>
        <taxon>Synechococcus</taxon>
    </lineage>
</organism>
<protein>
    <submittedName>
        <fullName evidence="6">Acetyltransferase</fullName>
    </submittedName>
</protein>
<dbReference type="AlphaFoldDB" id="A0AAN1QLR2"/>
<dbReference type="EMBL" id="CP030139">
    <property type="protein sequence ID" value="AZB71588.2"/>
    <property type="molecule type" value="Genomic_DNA"/>
</dbReference>
<feature type="binding site" evidence="4">
    <location>
        <position position="72"/>
    </location>
    <ligand>
        <name>substrate</name>
    </ligand>
</feature>